<dbReference type="AlphaFoldDB" id="A0A392TWK3"/>
<evidence type="ECO:0000256" key="1">
    <source>
        <dbReference type="SAM" id="MobiDB-lite"/>
    </source>
</evidence>
<sequence>MLNGEEKRYMIMDLGEPQPSPELLISAPPVTVPFESDPGIFVRDSTATPPPPEPPDLDRLRSVPPPREPSDMG</sequence>
<evidence type="ECO:0000313" key="2">
    <source>
        <dbReference type="EMBL" id="MCI65268.1"/>
    </source>
</evidence>
<name>A0A392TWK3_9FABA</name>
<accession>A0A392TWK3</accession>
<feature type="region of interest" description="Disordered" evidence="1">
    <location>
        <begin position="29"/>
        <end position="73"/>
    </location>
</feature>
<organism evidence="2 3">
    <name type="scientific">Trifolium medium</name>
    <dbReference type="NCBI Taxonomy" id="97028"/>
    <lineage>
        <taxon>Eukaryota</taxon>
        <taxon>Viridiplantae</taxon>
        <taxon>Streptophyta</taxon>
        <taxon>Embryophyta</taxon>
        <taxon>Tracheophyta</taxon>
        <taxon>Spermatophyta</taxon>
        <taxon>Magnoliopsida</taxon>
        <taxon>eudicotyledons</taxon>
        <taxon>Gunneridae</taxon>
        <taxon>Pentapetalae</taxon>
        <taxon>rosids</taxon>
        <taxon>fabids</taxon>
        <taxon>Fabales</taxon>
        <taxon>Fabaceae</taxon>
        <taxon>Papilionoideae</taxon>
        <taxon>50 kb inversion clade</taxon>
        <taxon>NPAAA clade</taxon>
        <taxon>Hologalegina</taxon>
        <taxon>IRL clade</taxon>
        <taxon>Trifolieae</taxon>
        <taxon>Trifolium</taxon>
    </lineage>
</organism>
<feature type="non-terminal residue" evidence="2">
    <location>
        <position position="73"/>
    </location>
</feature>
<protein>
    <submittedName>
        <fullName evidence="2">Uncharacterized protein</fullName>
    </submittedName>
</protein>
<dbReference type="Proteomes" id="UP000265520">
    <property type="component" value="Unassembled WGS sequence"/>
</dbReference>
<comment type="caution">
    <text evidence="2">The sequence shown here is derived from an EMBL/GenBank/DDBJ whole genome shotgun (WGS) entry which is preliminary data.</text>
</comment>
<keyword evidence="3" id="KW-1185">Reference proteome</keyword>
<reference evidence="2 3" key="1">
    <citation type="journal article" date="2018" name="Front. Plant Sci.">
        <title>Red Clover (Trifolium pratense) and Zigzag Clover (T. medium) - A Picture of Genomic Similarities and Differences.</title>
        <authorList>
            <person name="Dluhosova J."/>
            <person name="Istvanek J."/>
            <person name="Nedelnik J."/>
            <person name="Repkova J."/>
        </authorList>
    </citation>
    <scope>NUCLEOTIDE SEQUENCE [LARGE SCALE GENOMIC DNA]</scope>
    <source>
        <strain evidence="3">cv. 10/8</strain>
        <tissue evidence="2">Leaf</tissue>
    </source>
</reference>
<evidence type="ECO:0000313" key="3">
    <source>
        <dbReference type="Proteomes" id="UP000265520"/>
    </source>
</evidence>
<dbReference type="EMBL" id="LXQA010672523">
    <property type="protein sequence ID" value="MCI65268.1"/>
    <property type="molecule type" value="Genomic_DNA"/>
</dbReference>
<proteinExistence type="predicted"/>